<feature type="region of interest" description="Disordered" evidence="9">
    <location>
        <begin position="592"/>
        <end position="649"/>
    </location>
</feature>
<evidence type="ECO:0000256" key="5">
    <source>
        <dbReference type="ARBA" id="ARBA00022759"/>
    </source>
</evidence>
<evidence type="ECO:0000259" key="12">
    <source>
        <dbReference type="Pfam" id="PF17917"/>
    </source>
</evidence>
<dbReference type="GO" id="GO:0003964">
    <property type="term" value="F:RNA-directed DNA polymerase activity"/>
    <property type="evidence" value="ECO:0007669"/>
    <property type="project" value="UniProtKB-KW"/>
</dbReference>
<comment type="caution">
    <text evidence="13">The sequence shown here is derived from an EMBL/GenBank/DDBJ whole genome shotgun (WGS) entry which is preliminary data.</text>
</comment>
<dbReference type="EMBL" id="JAEFBK010000013">
    <property type="protein sequence ID" value="KAG7533310.1"/>
    <property type="molecule type" value="Genomic_DNA"/>
</dbReference>
<dbReference type="CDD" id="cd01647">
    <property type="entry name" value="RT_LTR"/>
    <property type="match status" value="1"/>
</dbReference>
<organism evidence="13 14">
    <name type="scientific">Arabidopsis thaliana x Arabidopsis arenosa</name>
    <dbReference type="NCBI Taxonomy" id="1240361"/>
    <lineage>
        <taxon>Eukaryota</taxon>
        <taxon>Viridiplantae</taxon>
        <taxon>Streptophyta</taxon>
        <taxon>Embryophyta</taxon>
        <taxon>Tracheophyta</taxon>
        <taxon>Spermatophyta</taxon>
        <taxon>Magnoliopsida</taxon>
        <taxon>eudicotyledons</taxon>
        <taxon>Gunneridae</taxon>
        <taxon>Pentapetalae</taxon>
        <taxon>rosids</taxon>
        <taxon>malvids</taxon>
        <taxon>Brassicales</taxon>
        <taxon>Brassicaceae</taxon>
        <taxon>Camelineae</taxon>
        <taxon>Arabidopsis</taxon>
    </lineage>
</organism>
<feature type="coiled-coil region" evidence="8">
    <location>
        <begin position="1724"/>
        <end position="1772"/>
    </location>
</feature>
<feature type="domain" description="Reverse transcriptase RNase H-like" evidence="12">
    <location>
        <begin position="1078"/>
        <end position="1177"/>
    </location>
</feature>
<dbReference type="InterPro" id="IPR041373">
    <property type="entry name" value="RT_RNaseH"/>
</dbReference>
<feature type="domain" description="Reverse transcriptase" evidence="10">
    <location>
        <begin position="857"/>
        <end position="959"/>
    </location>
</feature>
<dbReference type="GO" id="GO:0004519">
    <property type="term" value="F:endonuclease activity"/>
    <property type="evidence" value="ECO:0007669"/>
    <property type="project" value="UniProtKB-KW"/>
</dbReference>
<evidence type="ECO:0000256" key="6">
    <source>
        <dbReference type="ARBA" id="ARBA00022801"/>
    </source>
</evidence>
<protein>
    <submittedName>
        <fullName evidence="13">Reverse transcriptase domain</fullName>
    </submittedName>
</protein>
<evidence type="ECO:0000259" key="10">
    <source>
        <dbReference type="Pfam" id="PF00078"/>
    </source>
</evidence>
<evidence type="ECO:0000313" key="13">
    <source>
        <dbReference type="EMBL" id="KAG7533310.1"/>
    </source>
</evidence>
<evidence type="ECO:0000259" key="11">
    <source>
        <dbReference type="Pfam" id="PF03732"/>
    </source>
</evidence>
<keyword evidence="1" id="KW-0645">Protease</keyword>
<dbReference type="Pfam" id="PF00078">
    <property type="entry name" value="RVT_1"/>
    <property type="match status" value="1"/>
</dbReference>
<feature type="domain" description="Retrotransposon gag" evidence="11">
    <location>
        <begin position="469"/>
        <end position="563"/>
    </location>
</feature>
<dbReference type="CDD" id="cd00303">
    <property type="entry name" value="retropepsin_like"/>
    <property type="match status" value="1"/>
</dbReference>
<feature type="compositionally biased region" description="Acidic residues" evidence="9">
    <location>
        <begin position="378"/>
        <end position="387"/>
    </location>
</feature>
<dbReference type="PANTHER" id="PTHR35046">
    <property type="entry name" value="ZINC KNUCKLE (CCHC-TYPE) FAMILY PROTEIN"/>
    <property type="match status" value="1"/>
</dbReference>
<evidence type="ECO:0000256" key="7">
    <source>
        <dbReference type="ARBA" id="ARBA00022918"/>
    </source>
</evidence>
<feature type="compositionally biased region" description="Polar residues" evidence="9">
    <location>
        <begin position="596"/>
        <end position="611"/>
    </location>
</feature>
<evidence type="ECO:0000256" key="2">
    <source>
        <dbReference type="ARBA" id="ARBA00022679"/>
    </source>
</evidence>
<feature type="compositionally biased region" description="Basic and acidic residues" evidence="9">
    <location>
        <begin position="1446"/>
        <end position="1457"/>
    </location>
</feature>
<feature type="region of interest" description="Disordered" evidence="9">
    <location>
        <begin position="1435"/>
        <end position="1457"/>
    </location>
</feature>
<evidence type="ECO:0000256" key="8">
    <source>
        <dbReference type="SAM" id="Coils"/>
    </source>
</evidence>
<dbReference type="InterPro" id="IPR000477">
    <property type="entry name" value="RT_dom"/>
</dbReference>
<evidence type="ECO:0000256" key="4">
    <source>
        <dbReference type="ARBA" id="ARBA00022722"/>
    </source>
</evidence>
<dbReference type="FunFam" id="3.30.70.270:FF:000020">
    <property type="entry name" value="Transposon Tf2-6 polyprotein-like Protein"/>
    <property type="match status" value="1"/>
</dbReference>
<feature type="region of interest" description="Disordered" evidence="9">
    <location>
        <begin position="352"/>
        <end position="419"/>
    </location>
</feature>
<dbReference type="CDD" id="cd09274">
    <property type="entry name" value="RNase_HI_RT_Ty3"/>
    <property type="match status" value="1"/>
</dbReference>
<keyword evidence="5" id="KW-0255">Endonuclease</keyword>
<name>A0A8T1XNG7_9BRAS</name>
<feature type="compositionally biased region" description="Basic and acidic residues" evidence="9">
    <location>
        <begin position="612"/>
        <end position="649"/>
    </location>
</feature>
<dbReference type="GO" id="GO:0006508">
    <property type="term" value="P:proteolysis"/>
    <property type="evidence" value="ECO:0007669"/>
    <property type="project" value="UniProtKB-KW"/>
</dbReference>
<evidence type="ECO:0000256" key="1">
    <source>
        <dbReference type="ARBA" id="ARBA00022670"/>
    </source>
</evidence>
<dbReference type="PANTHER" id="PTHR35046:SF9">
    <property type="entry name" value="RNA-DIRECTED DNA POLYMERASE"/>
    <property type="match status" value="1"/>
</dbReference>
<feature type="compositionally biased region" description="Basic and acidic residues" evidence="9">
    <location>
        <begin position="1548"/>
        <end position="1559"/>
    </location>
</feature>
<feature type="compositionally biased region" description="Polar residues" evidence="9">
    <location>
        <begin position="1609"/>
        <end position="1628"/>
    </location>
</feature>
<evidence type="ECO:0000256" key="3">
    <source>
        <dbReference type="ARBA" id="ARBA00022695"/>
    </source>
</evidence>
<keyword evidence="14" id="KW-1185">Reference proteome</keyword>
<keyword evidence="7 13" id="KW-0695">RNA-directed DNA polymerase</keyword>
<evidence type="ECO:0000256" key="9">
    <source>
        <dbReference type="SAM" id="MobiDB-lite"/>
    </source>
</evidence>
<keyword evidence="4" id="KW-0540">Nuclease</keyword>
<sequence>MAIEVHSYAPDARVLTPYYCGGVMYVSLVLDLFEEMILESTCIDEAIDLSSTETDNEVTIPTMRHAPRTRSGTRSLREEFNKSIESLITLIEHKELKGKLLTNEITRETPLEPQSEPSAARTQTMDTELENNNVKLGAPQEREIVKGNQGVSYLQLKTQAASFLPVLQGTRDATLFTITKSPSIFLRENAAALNPWVRILVFLSVPDLSQLLPISCVASFTPLVTNHQFISTESLKSVVRPLLILHLIINTLSPPLVVRRSVRFPGFPIVSPLDCLDRARRSSQSSAASVVPLDPSGRASRSSQPVCIAKLPLFVTLNPSGRVSRSSQCTSTAPLDRQVELVGRVSPFCYSEPVSSAPPPAPGAPHRNANHQRVHTDAEDELTDFDEPPPALGHNQGRRRHNQQRRDDDEPRPGVKEIKLTAPTFAGRVNHEAYLDWEKRMEFKLEREEETWAVGFPLSMKTEAPQAAQLTDHALAWWDRDVSERRRHRHAQVATWEDMRFSLRKRSVPAYYHCDLQKRFRKLTQGSKTVEEYFEEFETLKNILDAEDSEETVMSQFADGLNDRIARKVERQTYHDLEELLHLAIQAEQHIKRKLNSTSRSKSTWTPQPQRNIDKGKAVETDSRFKKPSMESPKGTRPEQGKGKGHYARDSNKYLVEKLGLPRTKHPRPYRLKWLNDEIELKISEQVIIAFSIGKYADQVVCDVVPMQARHLLLGRPWQFDKDTLHSGRKNYYSFTHNNKKHYLAPLTPQEKETMLLMIFKEGLVSGPEPSLIPTEVKGIMEKFADIFLEEIPPRLPPVRGIEHQIDLVPGAPLPNRAAYRVNPEEAKELEKQVQDLMSKGYIRESLSPCAVPVLLVPKKDGSWRMCVDCRAINNITIKYRHPIPRLDDMLDELSGATIFSKIDLRSGYHQVRMKEGDEWKTAFKTKQGLYEWLVMPFGLTNAPSTFMRLMNQVLRPYICFRNDAARTVISKLIKCTFCTDQVVFLGFVVSSQGLKVDVEKIKAIQDWPTPTTIGHVRSFHGLASFYQRFVRDFSNIAAPLTSVIKKDVAFRWGPAQEDAFTKLKDSLTHAPVLVLPNFDKTFEIECDASGTGIGAVLTQGGKPVAYFSEKLNGATLNYPTYDKELYALVRSLETWQHYLLSKEFVIHTDHETLKHLRGQTTLKRRHAKWLEFVETFPYIIKYKKGKENIVADALSRRHALITMMDAKVMGFEHIKAIYEADPDFQEVYKETSKTAYGAYYQHDCGCRIHTQLSLNPSGFYRKCVGSDPNNDGYLFKDKRLCIPQGSMRELFIREAHEGGLIREAHEGGLIRETVREGYCCAYEVYFKGCGLFFPIPEVLLLYLLHLGIAFPQMAPNFLRYVLSTLTVSAEAGFSLTTSELLGLFRARESTAAGNQTIPRPTVDFLSFFRIVTEGETNWNSFTLQRIHNAGLAIKDGQTHPLDPPPEEKDVSSRNARDKRKILAETKALKDQLSEIGKKKRIAAISRVGNFHRKTLLVEDGSLEAALSIAVDSHRAEIPNDPPVATAICPSAQEREREVTSSPYTKRKAPDSDTLSNEKLKTVRFSSPLRAPSPLHSVFPSSEPLDPEFPLPSDRVIPEEINELRPEVPSSQGLSVSTQNPSPASISETGGEEIGDIFRSFQTRGGASLPPFSVWRPEIRQMFVNRACYLSQAFMETNGMIFHYENLLHQAMRDTTKAKKEIDELKLVNQSDRLEQAKTLESSFEDMKKTLAANEQRLRIANAERDFARSNALHLKTELEEATALFEEANHKADFLAKTRAREIAEAEHNAREEMRGFGRQLNQSIMKFIKAKKSGLNFKPIEPS</sequence>
<keyword evidence="3" id="KW-0548">Nucleotidyltransferase</keyword>
<proteinExistence type="predicted"/>
<accession>A0A8T1XNG7</accession>
<evidence type="ECO:0000313" key="14">
    <source>
        <dbReference type="Proteomes" id="UP000694240"/>
    </source>
</evidence>
<dbReference type="InterPro" id="IPR005162">
    <property type="entry name" value="Retrotrans_gag_dom"/>
</dbReference>
<keyword evidence="2" id="KW-0808">Transferase</keyword>
<reference evidence="13 14" key="1">
    <citation type="submission" date="2020-12" db="EMBL/GenBank/DDBJ databases">
        <title>Concerted genomic and epigenomic changes stabilize Arabidopsis allopolyploids.</title>
        <authorList>
            <person name="Chen Z."/>
        </authorList>
    </citation>
    <scope>NUCLEOTIDE SEQUENCE [LARGE SCALE GENOMIC DNA]</scope>
    <source>
        <strain evidence="13">Allo738</strain>
        <tissue evidence="13">Leaf</tissue>
    </source>
</reference>
<keyword evidence="8" id="KW-0175">Coiled coil</keyword>
<dbReference type="GO" id="GO:0008233">
    <property type="term" value="F:peptidase activity"/>
    <property type="evidence" value="ECO:0007669"/>
    <property type="project" value="UniProtKB-KW"/>
</dbReference>
<feature type="region of interest" description="Disordered" evidence="9">
    <location>
        <begin position="1530"/>
        <end position="1559"/>
    </location>
</feature>
<feature type="compositionally biased region" description="Basic and acidic residues" evidence="9">
    <location>
        <begin position="404"/>
        <end position="419"/>
    </location>
</feature>
<feature type="region of interest" description="Disordered" evidence="9">
    <location>
        <begin position="1606"/>
        <end position="1630"/>
    </location>
</feature>
<dbReference type="Pfam" id="PF03732">
    <property type="entry name" value="Retrotrans_gag"/>
    <property type="match status" value="1"/>
</dbReference>
<dbReference type="FunFam" id="3.10.10.10:FF:000007">
    <property type="entry name" value="Retrovirus-related Pol polyprotein from transposon 17.6-like Protein"/>
    <property type="match status" value="1"/>
</dbReference>
<dbReference type="Pfam" id="PF17917">
    <property type="entry name" value="RT_RNaseH"/>
    <property type="match status" value="1"/>
</dbReference>
<gene>
    <name evidence="13" type="ORF">ISN45_Aa08g009480</name>
</gene>
<dbReference type="Proteomes" id="UP000694240">
    <property type="component" value="Chromosome 13"/>
</dbReference>
<keyword evidence="6" id="KW-0378">Hydrolase</keyword>